<evidence type="ECO:0000313" key="4">
    <source>
        <dbReference type="Proteomes" id="UP000789831"/>
    </source>
</evidence>
<dbReference type="InterPro" id="IPR036786">
    <property type="entry name" value="Ribosome_mat_SBDS_N_sf"/>
</dbReference>
<proteinExistence type="predicted"/>
<dbReference type="PANTHER" id="PTHR10927:SF2">
    <property type="entry name" value="RESTRICTION OF TELOMERE CAPPING PROTEIN 3"/>
    <property type="match status" value="1"/>
</dbReference>
<dbReference type="Pfam" id="PF01172">
    <property type="entry name" value="SBDS_N"/>
    <property type="match status" value="1"/>
</dbReference>
<reference evidence="3" key="1">
    <citation type="submission" date="2021-06" db="EMBL/GenBank/DDBJ databases">
        <authorList>
            <person name="Kallberg Y."/>
            <person name="Tangrot J."/>
            <person name="Rosling A."/>
        </authorList>
    </citation>
    <scope>NUCLEOTIDE SEQUENCE</scope>
    <source>
        <strain evidence="3">MT106</strain>
    </source>
</reference>
<feature type="compositionally biased region" description="Polar residues" evidence="1">
    <location>
        <begin position="120"/>
        <end position="130"/>
    </location>
</feature>
<gene>
    <name evidence="3" type="ORF">AGERDE_LOCUS5179</name>
</gene>
<organism evidence="3 4">
    <name type="scientific">Ambispora gerdemannii</name>
    <dbReference type="NCBI Taxonomy" id="144530"/>
    <lineage>
        <taxon>Eukaryota</taxon>
        <taxon>Fungi</taxon>
        <taxon>Fungi incertae sedis</taxon>
        <taxon>Mucoromycota</taxon>
        <taxon>Glomeromycotina</taxon>
        <taxon>Glomeromycetes</taxon>
        <taxon>Archaeosporales</taxon>
        <taxon>Ambisporaceae</taxon>
        <taxon>Ambispora</taxon>
    </lineage>
</organism>
<keyword evidence="4" id="KW-1185">Reference proteome</keyword>
<dbReference type="AlphaFoldDB" id="A0A9N9A742"/>
<dbReference type="EMBL" id="CAJVPL010000668">
    <property type="protein sequence ID" value="CAG8519859.1"/>
    <property type="molecule type" value="Genomic_DNA"/>
</dbReference>
<dbReference type="OrthoDB" id="2567806at2759"/>
<protein>
    <submittedName>
        <fullName evidence="3">3229_t:CDS:1</fullName>
    </submittedName>
</protein>
<dbReference type="Gene3D" id="3.30.1250.10">
    <property type="entry name" value="Ribosome maturation protein SBDS, N-terminal domain"/>
    <property type="match status" value="1"/>
</dbReference>
<feature type="region of interest" description="Disordered" evidence="1">
    <location>
        <begin position="94"/>
        <end position="130"/>
    </location>
</feature>
<dbReference type="InterPro" id="IPR019783">
    <property type="entry name" value="SDO1/SBDS_N"/>
</dbReference>
<feature type="compositionally biased region" description="Basic residues" evidence="1">
    <location>
        <begin position="94"/>
        <end position="108"/>
    </location>
</feature>
<evidence type="ECO:0000256" key="1">
    <source>
        <dbReference type="SAM" id="MobiDB-lite"/>
    </source>
</evidence>
<dbReference type="InterPro" id="IPR039100">
    <property type="entry name" value="Sdo1/SBDS-like"/>
</dbReference>
<comment type="caution">
    <text evidence="3">The sequence shown here is derived from an EMBL/GenBank/DDBJ whole genome shotgun (WGS) entry which is preliminary data.</text>
</comment>
<name>A0A9N9A742_9GLOM</name>
<sequence length="130" mass="14499">MSISQKDTRIIYKGPSHREDFFVFGNADTVLKWRTDKSIPLIDCVQSFDVYETANGGNEGMTGRASHQQLEQCFGTSDPEEVVKQICEKGIIHNTHKGHDKPTPKTHRTMLNESRGKGIATSSQAQGIHN</sequence>
<evidence type="ECO:0000313" key="3">
    <source>
        <dbReference type="EMBL" id="CAG8519859.1"/>
    </source>
</evidence>
<dbReference type="PANTHER" id="PTHR10927">
    <property type="entry name" value="RIBOSOME MATURATION PROTEIN SBDS"/>
    <property type="match status" value="1"/>
</dbReference>
<dbReference type="Proteomes" id="UP000789831">
    <property type="component" value="Unassembled WGS sequence"/>
</dbReference>
<accession>A0A9N9A742</accession>
<feature type="domain" description="Ribosome maturation protein SDO1/SBDS N-terminal" evidence="2">
    <location>
        <begin position="8"/>
        <end position="97"/>
    </location>
</feature>
<evidence type="ECO:0000259" key="2">
    <source>
        <dbReference type="Pfam" id="PF01172"/>
    </source>
</evidence>
<dbReference type="SUPFAM" id="SSF89895">
    <property type="entry name" value="FYSH domain"/>
    <property type="match status" value="1"/>
</dbReference>